<dbReference type="Proteomes" id="UP000494249">
    <property type="component" value="Unassembled WGS sequence"/>
</dbReference>
<protein>
    <submittedName>
        <fullName evidence="1">Uncharacterized protein</fullName>
    </submittedName>
</protein>
<organism evidence="1 2">
    <name type="scientific">Paraburkholderia phenoliruptrix</name>
    <dbReference type="NCBI Taxonomy" id="252970"/>
    <lineage>
        <taxon>Bacteria</taxon>
        <taxon>Pseudomonadati</taxon>
        <taxon>Pseudomonadota</taxon>
        <taxon>Betaproteobacteria</taxon>
        <taxon>Burkholderiales</taxon>
        <taxon>Burkholderiaceae</taxon>
        <taxon>Paraburkholderia</taxon>
    </lineage>
</organism>
<dbReference type="EMBL" id="CADIKB010000034">
    <property type="protein sequence ID" value="CAB3725587.1"/>
    <property type="molecule type" value="Genomic_DNA"/>
</dbReference>
<name>A0A6J5C3V2_9BURK</name>
<sequence length="268" mass="30997">MVSRCIEWPEQLPYSPVAWLNPAEIRLLGSLMLTECFEGGPRCIFRPIPLFRAYIDQDLDLTSPITLARIKRSLLDARNHTQKSSLLDAWKAIGDEEFDCFDRASIQNSLQPLFWKAISSRNLVLLRGLYALVKADMLAGNFEFREEATMNTFISLDASHELVLRYLRKNGNPSPTSRDAGTWLYRTFDEPLGLVYGEDVRYFASFYDRRIQTFHPASRHGDMPFAPLEWDDYNHLRSVLPSIFGYLITGQHTPQFHDLTFQARERRG</sequence>
<gene>
    <name evidence="1" type="ORF">LMG22037_05134</name>
</gene>
<dbReference type="RefSeq" id="WP_208459249.1">
    <property type="nucleotide sequence ID" value="NZ_CADFGL010000032.1"/>
</dbReference>
<accession>A0A6J5C3V2</accession>
<proteinExistence type="predicted"/>
<evidence type="ECO:0000313" key="2">
    <source>
        <dbReference type="Proteomes" id="UP000494249"/>
    </source>
</evidence>
<dbReference type="AlphaFoldDB" id="A0A6J5C3V2"/>
<evidence type="ECO:0000313" key="1">
    <source>
        <dbReference type="EMBL" id="CAB3725587.1"/>
    </source>
</evidence>
<reference evidence="1 2" key="1">
    <citation type="submission" date="2020-04" db="EMBL/GenBank/DDBJ databases">
        <authorList>
            <person name="De Canck E."/>
        </authorList>
    </citation>
    <scope>NUCLEOTIDE SEQUENCE [LARGE SCALE GENOMIC DNA]</scope>
    <source>
        <strain evidence="1 2">LMG 22037</strain>
    </source>
</reference>